<gene>
    <name evidence="2" type="ORF">ALC53_05526</name>
</gene>
<dbReference type="AlphaFoldDB" id="A0A195BHA2"/>
<dbReference type="EMBL" id="KQ976467">
    <property type="protein sequence ID" value="KYM84149.1"/>
    <property type="molecule type" value="Genomic_DNA"/>
</dbReference>
<feature type="compositionally biased region" description="Basic residues" evidence="1">
    <location>
        <begin position="114"/>
        <end position="124"/>
    </location>
</feature>
<protein>
    <submittedName>
        <fullName evidence="2">Uncharacterized protein</fullName>
    </submittedName>
</protein>
<reference evidence="2 3" key="1">
    <citation type="submission" date="2015-09" db="EMBL/GenBank/DDBJ databases">
        <title>Atta colombica WGS genome.</title>
        <authorList>
            <person name="Nygaard S."/>
            <person name="Hu H."/>
            <person name="Boomsma J."/>
            <person name="Zhang G."/>
        </authorList>
    </citation>
    <scope>NUCLEOTIDE SEQUENCE [LARGE SCALE GENOMIC DNA]</scope>
    <source>
        <strain evidence="2">Treedump-2</strain>
        <tissue evidence="2">Whole body</tissue>
    </source>
</reference>
<feature type="region of interest" description="Disordered" evidence="1">
    <location>
        <begin position="46"/>
        <end position="124"/>
    </location>
</feature>
<accession>A0A195BHA2</accession>
<name>A0A195BHA2_9HYME</name>
<proteinExistence type="predicted"/>
<keyword evidence="3" id="KW-1185">Reference proteome</keyword>
<dbReference type="Proteomes" id="UP000078540">
    <property type="component" value="Unassembled WGS sequence"/>
</dbReference>
<evidence type="ECO:0000256" key="1">
    <source>
        <dbReference type="SAM" id="MobiDB-lite"/>
    </source>
</evidence>
<evidence type="ECO:0000313" key="3">
    <source>
        <dbReference type="Proteomes" id="UP000078540"/>
    </source>
</evidence>
<sequence>MADLARVITIECMSNERLLVNGTIPPLRIIRGTVCGVRNGNPMLSSLPLDRMQPSVKSSSRAVKHRITIGRRSDKLEHKRAGKVVAGEEGGGGSADEEGGGIRRWQSVAAVTRKTTRRKAQGEV</sequence>
<evidence type="ECO:0000313" key="2">
    <source>
        <dbReference type="EMBL" id="KYM84149.1"/>
    </source>
</evidence>
<organism evidence="2 3">
    <name type="scientific">Atta colombica</name>
    <dbReference type="NCBI Taxonomy" id="520822"/>
    <lineage>
        <taxon>Eukaryota</taxon>
        <taxon>Metazoa</taxon>
        <taxon>Ecdysozoa</taxon>
        <taxon>Arthropoda</taxon>
        <taxon>Hexapoda</taxon>
        <taxon>Insecta</taxon>
        <taxon>Pterygota</taxon>
        <taxon>Neoptera</taxon>
        <taxon>Endopterygota</taxon>
        <taxon>Hymenoptera</taxon>
        <taxon>Apocrita</taxon>
        <taxon>Aculeata</taxon>
        <taxon>Formicoidea</taxon>
        <taxon>Formicidae</taxon>
        <taxon>Myrmicinae</taxon>
        <taxon>Atta</taxon>
    </lineage>
</organism>